<accession>A0A1L9TXF4</accession>
<dbReference type="InterPro" id="IPR000116">
    <property type="entry name" value="HMGA"/>
</dbReference>
<dbReference type="PROSITE" id="PS00354">
    <property type="entry name" value="HMGI_Y"/>
    <property type="match status" value="1"/>
</dbReference>
<dbReference type="AlphaFoldDB" id="A0A1L9TXF4"/>
<dbReference type="InterPro" id="IPR000637">
    <property type="entry name" value="HMGI/Y_DNA-bd_CS"/>
</dbReference>
<evidence type="ECO:0000256" key="4">
    <source>
        <dbReference type="ARBA" id="ARBA00022737"/>
    </source>
</evidence>
<dbReference type="InterPro" id="IPR017956">
    <property type="entry name" value="AT_hook_DNA-bd_motif"/>
</dbReference>
<dbReference type="GO" id="GO:0005634">
    <property type="term" value="C:nucleus"/>
    <property type="evidence" value="ECO:0007669"/>
    <property type="project" value="UniProtKB-SubCell"/>
</dbReference>
<dbReference type="PANTHER" id="PTHR14087:SF7">
    <property type="entry name" value="THYMOCYTE NUCLEAR PROTEIN 1"/>
    <property type="match status" value="1"/>
</dbReference>
<evidence type="ECO:0000313" key="10">
    <source>
        <dbReference type="Proteomes" id="UP000184356"/>
    </source>
</evidence>
<dbReference type="CDD" id="cd21133">
    <property type="entry name" value="EVE"/>
    <property type="match status" value="1"/>
</dbReference>
<feature type="compositionally biased region" description="Low complexity" evidence="7">
    <location>
        <begin position="76"/>
        <end position="87"/>
    </location>
</feature>
<dbReference type="InterPro" id="IPR052181">
    <property type="entry name" value="5hmC_binding"/>
</dbReference>
<gene>
    <name evidence="9" type="ORF">ASPSYDRAFT_121814</name>
</gene>
<feature type="region of interest" description="Disordered" evidence="7">
    <location>
        <begin position="287"/>
        <end position="312"/>
    </location>
</feature>
<keyword evidence="10" id="KW-1185">Reference proteome</keyword>
<dbReference type="PANTHER" id="PTHR14087">
    <property type="entry name" value="THYMOCYTE NUCLEAR PROTEIN 1"/>
    <property type="match status" value="1"/>
</dbReference>
<dbReference type="OrthoDB" id="41445at2759"/>
<dbReference type="GO" id="GO:0000785">
    <property type="term" value="C:chromatin"/>
    <property type="evidence" value="ECO:0007669"/>
    <property type="project" value="InterPro"/>
</dbReference>
<organism evidence="9 10">
    <name type="scientific">Aspergillus sydowii CBS 593.65</name>
    <dbReference type="NCBI Taxonomy" id="1036612"/>
    <lineage>
        <taxon>Eukaryota</taxon>
        <taxon>Fungi</taxon>
        <taxon>Dikarya</taxon>
        <taxon>Ascomycota</taxon>
        <taxon>Pezizomycotina</taxon>
        <taxon>Eurotiomycetes</taxon>
        <taxon>Eurotiomycetidae</taxon>
        <taxon>Eurotiales</taxon>
        <taxon>Aspergillaceae</taxon>
        <taxon>Aspergillus</taxon>
        <taxon>Aspergillus subgen. Nidulantes</taxon>
    </lineage>
</organism>
<feature type="compositionally biased region" description="Polar residues" evidence="7">
    <location>
        <begin position="99"/>
        <end position="110"/>
    </location>
</feature>
<dbReference type="GeneID" id="63756498"/>
<dbReference type="EMBL" id="KV878582">
    <property type="protein sequence ID" value="OJJ64048.1"/>
    <property type="molecule type" value="Genomic_DNA"/>
</dbReference>
<dbReference type="RefSeq" id="XP_040707854.1">
    <property type="nucleotide sequence ID" value="XM_040840425.1"/>
</dbReference>
<dbReference type="Proteomes" id="UP000184356">
    <property type="component" value="Unassembled WGS sequence"/>
</dbReference>
<dbReference type="InterPro" id="IPR015947">
    <property type="entry name" value="PUA-like_sf"/>
</dbReference>
<dbReference type="GO" id="GO:0006355">
    <property type="term" value="P:regulation of DNA-templated transcription"/>
    <property type="evidence" value="ECO:0007669"/>
    <property type="project" value="InterPro"/>
</dbReference>
<protein>
    <recommendedName>
        <fullName evidence="2">Thymocyte nuclear protein 1</fullName>
    </recommendedName>
</protein>
<evidence type="ECO:0000256" key="2">
    <source>
        <dbReference type="ARBA" id="ARBA00014654"/>
    </source>
</evidence>
<reference evidence="10" key="1">
    <citation type="journal article" date="2017" name="Genome Biol.">
        <title>Comparative genomics reveals high biological diversity and specific adaptations in the industrially and medically important fungal genus Aspergillus.</title>
        <authorList>
            <person name="de Vries R.P."/>
            <person name="Riley R."/>
            <person name="Wiebenga A."/>
            <person name="Aguilar-Osorio G."/>
            <person name="Amillis S."/>
            <person name="Uchima C.A."/>
            <person name="Anderluh G."/>
            <person name="Asadollahi M."/>
            <person name="Askin M."/>
            <person name="Barry K."/>
            <person name="Battaglia E."/>
            <person name="Bayram O."/>
            <person name="Benocci T."/>
            <person name="Braus-Stromeyer S.A."/>
            <person name="Caldana C."/>
            <person name="Canovas D."/>
            <person name="Cerqueira G.C."/>
            <person name="Chen F."/>
            <person name="Chen W."/>
            <person name="Choi C."/>
            <person name="Clum A."/>
            <person name="Dos Santos R.A."/>
            <person name="Damasio A.R."/>
            <person name="Diallinas G."/>
            <person name="Emri T."/>
            <person name="Fekete E."/>
            <person name="Flipphi M."/>
            <person name="Freyberg S."/>
            <person name="Gallo A."/>
            <person name="Gournas C."/>
            <person name="Habgood R."/>
            <person name="Hainaut M."/>
            <person name="Harispe M.L."/>
            <person name="Henrissat B."/>
            <person name="Hilden K.S."/>
            <person name="Hope R."/>
            <person name="Hossain A."/>
            <person name="Karabika E."/>
            <person name="Karaffa L."/>
            <person name="Karanyi Z."/>
            <person name="Krasevec N."/>
            <person name="Kuo A."/>
            <person name="Kusch H."/>
            <person name="LaButti K."/>
            <person name="Lagendijk E.L."/>
            <person name="Lapidus A."/>
            <person name="Levasseur A."/>
            <person name="Lindquist E."/>
            <person name="Lipzen A."/>
            <person name="Logrieco A.F."/>
            <person name="MacCabe A."/>
            <person name="Maekelae M.R."/>
            <person name="Malavazi I."/>
            <person name="Melin P."/>
            <person name="Meyer V."/>
            <person name="Mielnichuk N."/>
            <person name="Miskei M."/>
            <person name="Molnar A.P."/>
            <person name="Mule G."/>
            <person name="Ngan C.Y."/>
            <person name="Orejas M."/>
            <person name="Orosz E."/>
            <person name="Ouedraogo J.P."/>
            <person name="Overkamp K.M."/>
            <person name="Park H.-S."/>
            <person name="Perrone G."/>
            <person name="Piumi F."/>
            <person name="Punt P.J."/>
            <person name="Ram A.F."/>
            <person name="Ramon A."/>
            <person name="Rauscher S."/>
            <person name="Record E."/>
            <person name="Riano-Pachon D.M."/>
            <person name="Robert V."/>
            <person name="Roehrig J."/>
            <person name="Ruller R."/>
            <person name="Salamov A."/>
            <person name="Salih N.S."/>
            <person name="Samson R.A."/>
            <person name="Sandor E."/>
            <person name="Sanguinetti M."/>
            <person name="Schuetze T."/>
            <person name="Sepcic K."/>
            <person name="Shelest E."/>
            <person name="Sherlock G."/>
            <person name="Sophianopoulou V."/>
            <person name="Squina F.M."/>
            <person name="Sun H."/>
            <person name="Susca A."/>
            <person name="Todd R.B."/>
            <person name="Tsang A."/>
            <person name="Unkles S.E."/>
            <person name="van de Wiele N."/>
            <person name="van Rossen-Uffink D."/>
            <person name="Oliveira J.V."/>
            <person name="Vesth T.C."/>
            <person name="Visser J."/>
            <person name="Yu J.-H."/>
            <person name="Zhou M."/>
            <person name="Andersen M.R."/>
            <person name="Archer D.B."/>
            <person name="Baker S.E."/>
            <person name="Benoit I."/>
            <person name="Brakhage A.A."/>
            <person name="Braus G.H."/>
            <person name="Fischer R."/>
            <person name="Frisvad J.C."/>
            <person name="Goldman G.H."/>
            <person name="Houbraken J."/>
            <person name="Oakley B."/>
            <person name="Pocsi I."/>
            <person name="Scazzocchio C."/>
            <person name="Seiboth B."/>
            <person name="vanKuyk P.A."/>
            <person name="Wortman J."/>
            <person name="Dyer P.S."/>
            <person name="Grigoriev I.V."/>
        </authorList>
    </citation>
    <scope>NUCLEOTIDE SEQUENCE [LARGE SCALE GENOMIC DNA]</scope>
    <source>
        <strain evidence="10">CBS 593.65</strain>
    </source>
</reference>
<keyword evidence="5" id="KW-0238">DNA-binding</keyword>
<name>A0A1L9TXF4_9EURO</name>
<feature type="domain" description="EVE" evidence="8">
    <location>
        <begin position="125"/>
        <end position="282"/>
    </location>
</feature>
<evidence type="ECO:0000313" key="9">
    <source>
        <dbReference type="EMBL" id="OJJ64048.1"/>
    </source>
</evidence>
<feature type="region of interest" description="Disordered" evidence="7">
    <location>
        <begin position="1"/>
        <end position="133"/>
    </location>
</feature>
<evidence type="ECO:0000256" key="7">
    <source>
        <dbReference type="SAM" id="MobiDB-lite"/>
    </source>
</evidence>
<dbReference type="SUPFAM" id="SSF88697">
    <property type="entry name" value="PUA domain-like"/>
    <property type="match status" value="1"/>
</dbReference>
<keyword evidence="6" id="KW-0539">Nucleus</keyword>
<dbReference type="InterPro" id="IPR002740">
    <property type="entry name" value="EVE_domain"/>
</dbReference>
<evidence type="ECO:0000259" key="8">
    <source>
        <dbReference type="Pfam" id="PF01878"/>
    </source>
</evidence>
<dbReference type="SMART" id="SM00384">
    <property type="entry name" value="AT_hook"/>
    <property type="match status" value="3"/>
</dbReference>
<dbReference type="Gene3D" id="3.10.590.10">
    <property type="entry name" value="ph1033 like domains"/>
    <property type="match status" value="1"/>
</dbReference>
<dbReference type="FunFam" id="3.10.590.10:FF:000003">
    <property type="entry name" value="Thymocyte nuclear protein 1"/>
    <property type="match status" value="1"/>
</dbReference>
<comment type="subcellular location">
    <subcellularLocation>
        <location evidence="1">Nucleus</location>
    </subcellularLocation>
</comment>
<dbReference type="GO" id="GO:0003677">
    <property type="term" value="F:DNA binding"/>
    <property type="evidence" value="ECO:0007669"/>
    <property type="project" value="UniProtKB-KW"/>
</dbReference>
<dbReference type="STRING" id="1036612.A0A1L9TXF4"/>
<dbReference type="InterPro" id="IPR047197">
    <property type="entry name" value="THYN1-like_EVE"/>
</dbReference>
<dbReference type="PRINTS" id="PR00929">
    <property type="entry name" value="ATHOOK"/>
</dbReference>
<evidence type="ECO:0000256" key="6">
    <source>
        <dbReference type="ARBA" id="ARBA00023242"/>
    </source>
</evidence>
<dbReference type="PRINTS" id="PR00930">
    <property type="entry name" value="HIGHMOBLTYIY"/>
</dbReference>
<evidence type="ECO:0000256" key="3">
    <source>
        <dbReference type="ARBA" id="ARBA00022553"/>
    </source>
</evidence>
<dbReference type="VEuPathDB" id="FungiDB:ASPSYDRAFT_121814"/>
<dbReference type="Pfam" id="PF01878">
    <property type="entry name" value="EVE"/>
    <property type="match status" value="1"/>
</dbReference>
<keyword evidence="3" id="KW-0597">Phosphoprotein</keyword>
<feature type="non-terminal residue" evidence="9">
    <location>
        <position position="312"/>
    </location>
</feature>
<sequence>MALSRKRKSESVSVADEAATPSKKAATDTATTPETPATGEKRGRGRPRKYPVGSTPVRPEGPKRGRGRPRKDPSATPKTTPKSTTPGKGRGRPRKNPGASDSTPKPNPSATAADENTDDENARSYWLMKAEPESRIEKGKDVKFSIDDLRVAKEPEPWDDSHHIAAKKHMQSMRKGDLAFFYHSNCKVPGIAGVMEIVQEHSPDESAFDPSHPYYDGKSKRENPKWVVVHVEFRRKFDNLITLHELKSHAIAKSPLENLQMLNQTRLSVSSVSPKEWDFIMSLVKEGEKSESADDSSKENVDSEKKKPESSE</sequence>
<evidence type="ECO:0000256" key="1">
    <source>
        <dbReference type="ARBA" id="ARBA00004123"/>
    </source>
</evidence>
<feature type="compositionally biased region" description="Low complexity" evidence="7">
    <location>
        <begin position="18"/>
        <end position="38"/>
    </location>
</feature>
<dbReference type="Pfam" id="PF02178">
    <property type="entry name" value="AT_hook"/>
    <property type="match status" value="3"/>
</dbReference>
<evidence type="ECO:0000256" key="5">
    <source>
        <dbReference type="ARBA" id="ARBA00023125"/>
    </source>
</evidence>
<keyword evidence="4" id="KW-0677">Repeat</keyword>
<proteinExistence type="predicted"/>